<evidence type="ECO:0000313" key="3">
    <source>
        <dbReference type="Proteomes" id="UP000177622"/>
    </source>
</evidence>
<name>A0A1F5L767_PENAI</name>
<reference evidence="2 3" key="1">
    <citation type="journal article" date="2016" name="Sci. Rep.">
        <title>Penicillium arizonense, a new, genome sequenced fungal species, reveals a high chemical diversity in secreted metabolites.</title>
        <authorList>
            <person name="Grijseels S."/>
            <person name="Nielsen J.C."/>
            <person name="Randelovic M."/>
            <person name="Nielsen J."/>
            <person name="Nielsen K.F."/>
            <person name="Workman M."/>
            <person name="Frisvad J.C."/>
        </authorList>
    </citation>
    <scope>NUCLEOTIDE SEQUENCE [LARGE SCALE GENOMIC DNA]</scope>
    <source>
        <strain evidence="2 3">CBS 141311</strain>
    </source>
</reference>
<dbReference type="Proteomes" id="UP000177622">
    <property type="component" value="Unassembled WGS sequence"/>
</dbReference>
<feature type="signal peptide" evidence="1">
    <location>
        <begin position="1"/>
        <end position="21"/>
    </location>
</feature>
<feature type="chain" id="PRO_5009519308" description="Glycoside hydrolase family 39 protein" evidence="1">
    <location>
        <begin position="22"/>
        <end position="459"/>
    </location>
</feature>
<dbReference type="OrthoDB" id="3445803at2759"/>
<dbReference type="GeneID" id="34580379"/>
<dbReference type="RefSeq" id="XP_022484486.1">
    <property type="nucleotide sequence ID" value="XM_022635645.1"/>
</dbReference>
<keyword evidence="1" id="KW-0732">Signal</keyword>
<keyword evidence="3" id="KW-1185">Reference proteome</keyword>
<dbReference type="SUPFAM" id="SSF51445">
    <property type="entry name" value="(Trans)glycosidases"/>
    <property type="match status" value="1"/>
</dbReference>
<evidence type="ECO:0000256" key="1">
    <source>
        <dbReference type="SAM" id="SignalP"/>
    </source>
</evidence>
<accession>A0A1F5L767</accession>
<dbReference type="EMBL" id="LXJU01000024">
    <property type="protein sequence ID" value="OGE49032.1"/>
    <property type="molecule type" value="Genomic_DNA"/>
</dbReference>
<proteinExistence type="predicted"/>
<organism evidence="2 3">
    <name type="scientific">Penicillium arizonense</name>
    <dbReference type="NCBI Taxonomy" id="1835702"/>
    <lineage>
        <taxon>Eukaryota</taxon>
        <taxon>Fungi</taxon>
        <taxon>Dikarya</taxon>
        <taxon>Ascomycota</taxon>
        <taxon>Pezizomycotina</taxon>
        <taxon>Eurotiomycetes</taxon>
        <taxon>Eurotiomycetidae</taxon>
        <taxon>Eurotiales</taxon>
        <taxon>Aspergillaceae</taxon>
        <taxon>Penicillium</taxon>
    </lineage>
</organism>
<gene>
    <name evidence="2" type="ORF">PENARI_c024G01770</name>
</gene>
<comment type="caution">
    <text evidence="2">The sequence shown here is derived from an EMBL/GenBank/DDBJ whole genome shotgun (WGS) entry which is preliminary data.</text>
</comment>
<dbReference type="Gene3D" id="3.20.20.80">
    <property type="entry name" value="Glycosidases"/>
    <property type="match status" value="1"/>
</dbReference>
<dbReference type="STRING" id="1835702.A0A1F5L767"/>
<dbReference type="InterPro" id="IPR017853">
    <property type="entry name" value="GH"/>
</dbReference>
<evidence type="ECO:0000313" key="2">
    <source>
        <dbReference type="EMBL" id="OGE49032.1"/>
    </source>
</evidence>
<sequence>MLLPLLSCVTLLLANSGTVFAQTATVDAAVSRGTPANLASGWIYGIPDTQGQIPDHFYSDVGYRYGRAGGAQLVKPGERGWIWGVNEYKSRFQSALSNYKTSRKYGARFQLLLHDLWGADSTQNSSAPYPGDNGNWAFYDAFLTQVISDIQTNAMMNGLDIDLWNEPEGIYWKNRGVGQWVNMWGRGFHRLRGALGTAVLLVGPSLATPPATGNSWWDGFLGFVGTNASIPDQYTWHLECGAGCDLKASNSTLKSLLSSYNLPNRPNNVNEYGTGSEQVPSGAAWYISRFERYDTLGLRGNWLSTTALHDFLAGLVGKPNAGTSAYSATAGGYWPTGEFQVYKYYHLNQTGTRLGTTGSADGGFDVYATNTGSAVKILCGSKAKTGTWDITVTNLKSLGLPSSGSITITTYEFPWTSQFGEVDTPVNLGQVTHTYSGDSVTWWVKFSSSSTAYAFEFSH</sequence>
<protein>
    <recommendedName>
        <fullName evidence="4">Glycoside hydrolase family 39 protein</fullName>
    </recommendedName>
</protein>
<dbReference type="AlphaFoldDB" id="A0A1F5L767"/>
<evidence type="ECO:0008006" key="4">
    <source>
        <dbReference type="Google" id="ProtNLM"/>
    </source>
</evidence>